<organism evidence="3 4">
    <name type="scientific">Ginsengibacter hankyongi</name>
    <dbReference type="NCBI Taxonomy" id="2607284"/>
    <lineage>
        <taxon>Bacteria</taxon>
        <taxon>Pseudomonadati</taxon>
        <taxon>Bacteroidota</taxon>
        <taxon>Chitinophagia</taxon>
        <taxon>Chitinophagales</taxon>
        <taxon>Chitinophagaceae</taxon>
        <taxon>Ginsengibacter</taxon>
    </lineage>
</organism>
<feature type="chain" id="PRO_5023852461" evidence="2">
    <location>
        <begin position="22"/>
        <end position="90"/>
    </location>
</feature>
<feature type="region of interest" description="Disordered" evidence="1">
    <location>
        <begin position="19"/>
        <end position="90"/>
    </location>
</feature>
<keyword evidence="4" id="KW-1185">Reference proteome</keyword>
<dbReference type="RefSeq" id="WP_150414241.1">
    <property type="nucleotide sequence ID" value="NZ_VYQF01000001.1"/>
</dbReference>
<comment type="caution">
    <text evidence="3">The sequence shown here is derived from an EMBL/GenBank/DDBJ whole genome shotgun (WGS) entry which is preliminary data.</text>
</comment>
<accession>A0A5J5IRC7</accession>
<gene>
    <name evidence="3" type="ORF">FW778_08870</name>
</gene>
<keyword evidence="2" id="KW-0732">Signal</keyword>
<protein>
    <submittedName>
        <fullName evidence="3">Uncharacterized protein</fullName>
    </submittedName>
</protein>
<evidence type="ECO:0000256" key="2">
    <source>
        <dbReference type="SAM" id="SignalP"/>
    </source>
</evidence>
<evidence type="ECO:0000313" key="3">
    <source>
        <dbReference type="EMBL" id="KAA9042112.1"/>
    </source>
</evidence>
<feature type="compositionally biased region" description="Low complexity" evidence="1">
    <location>
        <begin position="19"/>
        <end position="66"/>
    </location>
</feature>
<dbReference type="PROSITE" id="PS51257">
    <property type="entry name" value="PROKAR_LIPOPROTEIN"/>
    <property type="match status" value="1"/>
</dbReference>
<evidence type="ECO:0000256" key="1">
    <source>
        <dbReference type="SAM" id="MobiDB-lite"/>
    </source>
</evidence>
<dbReference type="EMBL" id="VYQF01000001">
    <property type="protein sequence ID" value="KAA9042112.1"/>
    <property type="molecule type" value="Genomic_DNA"/>
</dbReference>
<dbReference type="Proteomes" id="UP000326903">
    <property type="component" value="Unassembled WGS sequence"/>
</dbReference>
<sequence>MKKTIIAAVLTFLLMSCGNNTSSNSKTSDSTSINSAFDSSSSMPGSGAPSAGSTGTTGTGTVSDSGNAAHPGSDTMHMHNKMKDSSMKKK</sequence>
<reference evidence="3 4" key="1">
    <citation type="submission" date="2019-09" db="EMBL/GenBank/DDBJ databases">
        <title>Draft genome sequence of Ginsengibacter sp. BR5-29.</title>
        <authorList>
            <person name="Im W.-T."/>
        </authorList>
    </citation>
    <scope>NUCLEOTIDE SEQUENCE [LARGE SCALE GENOMIC DNA]</scope>
    <source>
        <strain evidence="3 4">BR5-29</strain>
    </source>
</reference>
<proteinExistence type="predicted"/>
<name>A0A5J5IRC7_9BACT</name>
<feature type="compositionally biased region" description="Basic and acidic residues" evidence="1">
    <location>
        <begin position="81"/>
        <end position="90"/>
    </location>
</feature>
<evidence type="ECO:0000313" key="4">
    <source>
        <dbReference type="Proteomes" id="UP000326903"/>
    </source>
</evidence>
<dbReference type="AlphaFoldDB" id="A0A5J5IRC7"/>
<feature type="signal peptide" evidence="2">
    <location>
        <begin position="1"/>
        <end position="21"/>
    </location>
</feature>